<dbReference type="AlphaFoldDB" id="A0A4C1U1S5"/>
<evidence type="ECO:0000256" key="1">
    <source>
        <dbReference type="SAM" id="MobiDB-lite"/>
    </source>
</evidence>
<gene>
    <name evidence="2" type="ORF">EVAR_10566_1</name>
</gene>
<comment type="caution">
    <text evidence="2">The sequence shown here is derived from an EMBL/GenBank/DDBJ whole genome shotgun (WGS) entry which is preliminary data.</text>
</comment>
<sequence>MADLGDFGSRSVPKNRDAESQGWLGQPHGSFRLTEWPLSALPAGVLCAPPLRRLRPLEGWGRCRLQRPREEFAAISFRDFAVHAVAMWLQSYSNWKVASSYMKTSAFAQVA</sequence>
<protein>
    <submittedName>
        <fullName evidence="2">Uncharacterized protein</fullName>
    </submittedName>
</protein>
<organism evidence="2 3">
    <name type="scientific">Eumeta variegata</name>
    <name type="common">Bagworm moth</name>
    <name type="synonym">Eumeta japonica</name>
    <dbReference type="NCBI Taxonomy" id="151549"/>
    <lineage>
        <taxon>Eukaryota</taxon>
        <taxon>Metazoa</taxon>
        <taxon>Ecdysozoa</taxon>
        <taxon>Arthropoda</taxon>
        <taxon>Hexapoda</taxon>
        <taxon>Insecta</taxon>
        <taxon>Pterygota</taxon>
        <taxon>Neoptera</taxon>
        <taxon>Endopterygota</taxon>
        <taxon>Lepidoptera</taxon>
        <taxon>Glossata</taxon>
        <taxon>Ditrysia</taxon>
        <taxon>Tineoidea</taxon>
        <taxon>Psychidae</taxon>
        <taxon>Oiketicinae</taxon>
        <taxon>Eumeta</taxon>
    </lineage>
</organism>
<proteinExistence type="predicted"/>
<accession>A0A4C1U1S5</accession>
<evidence type="ECO:0000313" key="2">
    <source>
        <dbReference type="EMBL" id="GBP20305.1"/>
    </source>
</evidence>
<dbReference type="EMBL" id="BGZK01000117">
    <property type="protein sequence ID" value="GBP20305.1"/>
    <property type="molecule type" value="Genomic_DNA"/>
</dbReference>
<feature type="region of interest" description="Disordered" evidence="1">
    <location>
        <begin position="1"/>
        <end position="24"/>
    </location>
</feature>
<dbReference type="Proteomes" id="UP000299102">
    <property type="component" value="Unassembled WGS sequence"/>
</dbReference>
<evidence type="ECO:0000313" key="3">
    <source>
        <dbReference type="Proteomes" id="UP000299102"/>
    </source>
</evidence>
<keyword evidence="3" id="KW-1185">Reference proteome</keyword>
<name>A0A4C1U1S5_EUMVA</name>
<reference evidence="2 3" key="1">
    <citation type="journal article" date="2019" name="Commun. Biol.">
        <title>The bagworm genome reveals a unique fibroin gene that provides high tensile strength.</title>
        <authorList>
            <person name="Kono N."/>
            <person name="Nakamura H."/>
            <person name="Ohtoshi R."/>
            <person name="Tomita M."/>
            <person name="Numata K."/>
            <person name="Arakawa K."/>
        </authorList>
    </citation>
    <scope>NUCLEOTIDE SEQUENCE [LARGE SCALE GENOMIC DNA]</scope>
</reference>